<dbReference type="Gene3D" id="2.102.10.10">
    <property type="entry name" value="Rieske [2Fe-2S] iron-sulphur domain"/>
    <property type="match status" value="1"/>
</dbReference>
<evidence type="ECO:0000256" key="4">
    <source>
        <dbReference type="ARBA" id="ARBA00023004"/>
    </source>
</evidence>
<dbReference type="InterPro" id="IPR017941">
    <property type="entry name" value="Rieske_2Fe-2S"/>
</dbReference>
<protein>
    <submittedName>
        <fullName evidence="7">Rieske-like 2Fe-2S protein</fullName>
    </submittedName>
</protein>
<sequence>MRTESYSDHPLEPLADGWYPVTLSRDLPAGMPMPVVLAGREIVVWRGEGGAVRAWVDRCPHRGMRLSLGFVRGDTLSCLYHGWRYRGADAGCELIPAHPDLDPPKTIAAEPYAAAEAGGVVFVRAGETGDEPVPDAPPDGPAGFVGSVSVTVDVSAAILAAAAAGLGEGIRALVQPVLSGRARLHVTARPDRLRAAVVLAEGLRHRLETAPAVAAE</sequence>
<dbReference type="GO" id="GO:0005506">
    <property type="term" value="F:iron ion binding"/>
    <property type="evidence" value="ECO:0007669"/>
    <property type="project" value="InterPro"/>
</dbReference>
<dbReference type="InterPro" id="IPR015881">
    <property type="entry name" value="ARHD_Rieske_2Fe_2S"/>
</dbReference>
<dbReference type="EMBL" id="SNXY01000008">
    <property type="protein sequence ID" value="TDP84197.1"/>
    <property type="molecule type" value="Genomic_DNA"/>
</dbReference>
<proteinExistence type="predicted"/>
<evidence type="ECO:0000259" key="6">
    <source>
        <dbReference type="PROSITE" id="PS51296"/>
    </source>
</evidence>
<feature type="domain" description="Rieske" evidence="6">
    <location>
        <begin position="18"/>
        <end position="123"/>
    </location>
</feature>
<dbReference type="SUPFAM" id="SSF50022">
    <property type="entry name" value="ISP domain"/>
    <property type="match status" value="1"/>
</dbReference>
<evidence type="ECO:0000313" key="7">
    <source>
        <dbReference type="EMBL" id="TDP84197.1"/>
    </source>
</evidence>
<evidence type="ECO:0000256" key="3">
    <source>
        <dbReference type="ARBA" id="ARBA00023002"/>
    </source>
</evidence>
<evidence type="ECO:0000256" key="5">
    <source>
        <dbReference type="ARBA" id="ARBA00023014"/>
    </source>
</evidence>
<dbReference type="Proteomes" id="UP000294547">
    <property type="component" value="Unassembled WGS sequence"/>
</dbReference>
<evidence type="ECO:0000256" key="1">
    <source>
        <dbReference type="ARBA" id="ARBA00022714"/>
    </source>
</evidence>
<name>A0A4R6REL3_9HYPH</name>
<dbReference type="PANTHER" id="PTHR21266:SF60">
    <property type="entry name" value="3-KETOSTEROID-9-ALPHA-MONOOXYGENASE, OXYGENASE COMPONENT"/>
    <property type="match status" value="1"/>
</dbReference>
<keyword evidence="2" id="KW-0479">Metal-binding</keyword>
<dbReference type="RefSeq" id="WP_207620585.1">
    <property type="nucleotide sequence ID" value="NZ_BSPM01000002.1"/>
</dbReference>
<dbReference type="Pfam" id="PF00355">
    <property type="entry name" value="Rieske"/>
    <property type="match status" value="1"/>
</dbReference>
<gene>
    <name evidence="7" type="ORF">EDD54_2801</name>
</gene>
<accession>A0A4R6REL3</accession>
<organism evidence="7 8">
    <name type="scientific">Oharaeibacter diazotrophicus</name>
    <dbReference type="NCBI Taxonomy" id="1920512"/>
    <lineage>
        <taxon>Bacteria</taxon>
        <taxon>Pseudomonadati</taxon>
        <taxon>Pseudomonadota</taxon>
        <taxon>Alphaproteobacteria</taxon>
        <taxon>Hyphomicrobiales</taxon>
        <taxon>Pleomorphomonadaceae</taxon>
        <taxon>Oharaeibacter</taxon>
    </lineage>
</organism>
<keyword evidence="8" id="KW-1185">Reference proteome</keyword>
<dbReference type="PANTHER" id="PTHR21266">
    <property type="entry name" value="IRON-SULFUR DOMAIN CONTAINING PROTEIN"/>
    <property type="match status" value="1"/>
</dbReference>
<dbReference type="InterPro" id="IPR036922">
    <property type="entry name" value="Rieske_2Fe-2S_sf"/>
</dbReference>
<dbReference type="GO" id="GO:0016491">
    <property type="term" value="F:oxidoreductase activity"/>
    <property type="evidence" value="ECO:0007669"/>
    <property type="project" value="UniProtKB-KW"/>
</dbReference>
<evidence type="ECO:0000256" key="2">
    <source>
        <dbReference type="ARBA" id="ARBA00022723"/>
    </source>
</evidence>
<keyword evidence="5" id="KW-0411">Iron-sulfur</keyword>
<evidence type="ECO:0000313" key="8">
    <source>
        <dbReference type="Proteomes" id="UP000294547"/>
    </source>
</evidence>
<dbReference type="AlphaFoldDB" id="A0A4R6REL3"/>
<comment type="caution">
    <text evidence="7">The sequence shown here is derived from an EMBL/GenBank/DDBJ whole genome shotgun (WGS) entry which is preliminary data.</text>
</comment>
<dbReference type="PROSITE" id="PS51296">
    <property type="entry name" value="RIESKE"/>
    <property type="match status" value="1"/>
</dbReference>
<dbReference type="GO" id="GO:0051537">
    <property type="term" value="F:2 iron, 2 sulfur cluster binding"/>
    <property type="evidence" value="ECO:0007669"/>
    <property type="project" value="UniProtKB-KW"/>
</dbReference>
<reference evidence="7 8" key="1">
    <citation type="submission" date="2019-03" db="EMBL/GenBank/DDBJ databases">
        <title>Genomic Encyclopedia of Type Strains, Phase IV (KMG-IV): sequencing the most valuable type-strain genomes for metagenomic binning, comparative biology and taxonomic classification.</title>
        <authorList>
            <person name="Goeker M."/>
        </authorList>
    </citation>
    <scope>NUCLEOTIDE SEQUENCE [LARGE SCALE GENOMIC DNA]</scope>
    <source>
        <strain evidence="7 8">DSM 102969</strain>
    </source>
</reference>
<keyword evidence="1" id="KW-0001">2Fe-2S</keyword>
<dbReference type="InterPro" id="IPR050584">
    <property type="entry name" value="Cholesterol_7-desaturase"/>
</dbReference>
<keyword evidence="3" id="KW-0560">Oxidoreductase</keyword>
<keyword evidence="4" id="KW-0408">Iron</keyword>
<dbReference type="PROSITE" id="PS00570">
    <property type="entry name" value="RING_HYDROXYL_ALPHA"/>
    <property type="match status" value="1"/>
</dbReference>